<comment type="caution">
    <text evidence="4">The sequence shown here is derived from an EMBL/GenBank/DDBJ whole genome shotgun (WGS) entry which is preliminary data.</text>
</comment>
<evidence type="ECO:0000256" key="3">
    <source>
        <dbReference type="SAM" id="Phobius"/>
    </source>
</evidence>
<dbReference type="GO" id="GO:0009506">
    <property type="term" value="C:plasmodesma"/>
    <property type="evidence" value="ECO:0007669"/>
    <property type="project" value="TreeGrafter"/>
</dbReference>
<dbReference type="GO" id="GO:0005886">
    <property type="term" value="C:plasma membrane"/>
    <property type="evidence" value="ECO:0007669"/>
    <property type="project" value="TreeGrafter"/>
</dbReference>
<protein>
    <recommendedName>
        <fullName evidence="6">Late embryogenesis abundant protein LEA-2 subgroup domain-containing protein</fullName>
    </recommendedName>
</protein>
<feature type="transmembrane region" description="Helical" evidence="3">
    <location>
        <begin position="21"/>
        <end position="46"/>
    </location>
</feature>
<dbReference type="PANTHER" id="PTHR31415">
    <property type="entry name" value="OS05G0367900 PROTEIN"/>
    <property type="match status" value="1"/>
</dbReference>
<feature type="transmembrane region" description="Helical" evidence="3">
    <location>
        <begin position="149"/>
        <end position="168"/>
    </location>
</feature>
<name>A0A834YJ11_TETSI</name>
<evidence type="ECO:0008006" key="6">
    <source>
        <dbReference type="Google" id="ProtNLM"/>
    </source>
</evidence>
<dbReference type="GO" id="GO:0098542">
    <property type="term" value="P:defense response to other organism"/>
    <property type="evidence" value="ECO:0007669"/>
    <property type="project" value="InterPro"/>
</dbReference>
<feature type="transmembrane region" description="Helical" evidence="3">
    <location>
        <begin position="123"/>
        <end position="142"/>
    </location>
</feature>
<sequence>MTQDKSTDKAMASRYAPNAACRFICGFIVVFLLLAGVTALIVWLVYRPHNPQFTVIGAAIYDLNTTSPPIISTTMQFTVVTRNPNSRVSIYYDRLSAFVLYRNQQITPPAMLPPLFHEEHSTVAMSPILGGMFVPVANGLVVDEAYGVLGLRCLCLVLLIATLIYELLFCLPGHVFSASLLPYLASAAITAIDNSTGFMKNDADDLLEIIADRVSVEGRLFLVASKRSIIHTGVAGWFKLLTTQCSGLEFKSVP</sequence>
<keyword evidence="3" id="KW-1133">Transmembrane helix</keyword>
<keyword evidence="5" id="KW-1185">Reference proteome</keyword>
<evidence type="ECO:0000256" key="1">
    <source>
        <dbReference type="ARBA" id="ARBA00004370"/>
    </source>
</evidence>
<dbReference type="EMBL" id="JABCRI010000021">
    <property type="protein sequence ID" value="KAF8379905.1"/>
    <property type="molecule type" value="Genomic_DNA"/>
</dbReference>
<organism evidence="4 5">
    <name type="scientific">Tetracentron sinense</name>
    <name type="common">Spur-leaf</name>
    <dbReference type="NCBI Taxonomy" id="13715"/>
    <lineage>
        <taxon>Eukaryota</taxon>
        <taxon>Viridiplantae</taxon>
        <taxon>Streptophyta</taxon>
        <taxon>Embryophyta</taxon>
        <taxon>Tracheophyta</taxon>
        <taxon>Spermatophyta</taxon>
        <taxon>Magnoliopsida</taxon>
        <taxon>Trochodendrales</taxon>
        <taxon>Trochodendraceae</taxon>
        <taxon>Tetracentron</taxon>
    </lineage>
</organism>
<evidence type="ECO:0000313" key="5">
    <source>
        <dbReference type="Proteomes" id="UP000655225"/>
    </source>
</evidence>
<dbReference type="AlphaFoldDB" id="A0A834YJ11"/>
<keyword evidence="2 3" id="KW-0472">Membrane</keyword>
<dbReference type="Proteomes" id="UP000655225">
    <property type="component" value="Unassembled WGS sequence"/>
</dbReference>
<reference evidence="4 5" key="1">
    <citation type="submission" date="2020-04" db="EMBL/GenBank/DDBJ databases">
        <title>Plant Genome Project.</title>
        <authorList>
            <person name="Zhang R.-G."/>
        </authorList>
    </citation>
    <scope>NUCLEOTIDE SEQUENCE [LARGE SCALE GENOMIC DNA]</scope>
    <source>
        <strain evidence="4">YNK0</strain>
        <tissue evidence="4">Leaf</tissue>
    </source>
</reference>
<comment type="subcellular location">
    <subcellularLocation>
        <location evidence="1">Membrane</location>
    </subcellularLocation>
</comment>
<dbReference type="PANTHER" id="PTHR31415:SF9">
    <property type="entry name" value="OS05G0367900 PROTEIN"/>
    <property type="match status" value="1"/>
</dbReference>
<gene>
    <name evidence="4" type="ORF">HHK36_027370</name>
</gene>
<evidence type="ECO:0000313" key="4">
    <source>
        <dbReference type="EMBL" id="KAF8379905.1"/>
    </source>
</evidence>
<keyword evidence="3" id="KW-0812">Transmembrane</keyword>
<dbReference type="OrthoDB" id="746161at2759"/>
<proteinExistence type="predicted"/>
<accession>A0A834YJ11</accession>
<evidence type="ECO:0000256" key="2">
    <source>
        <dbReference type="ARBA" id="ARBA00023136"/>
    </source>
</evidence>
<dbReference type="InterPro" id="IPR044839">
    <property type="entry name" value="NDR1-like"/>
</dbReference>